<organism evidence="1 2">
    <name type="scientific">Pseudoalteromonas spongiae</name>
    <dbReference type="NCBI Taxonomy" id="298657"/>
    <lineage>
        <taxon>Bacteria</taxon>
        <taxon>Pseudomonadati</taxon>
        <taxon>Pseudomonadota</taxon>
        <taxon>Gammaproteobacteria</taxon>
        <taxon>Alteromonadales</taxon>
        <taxon>Pseudoalteromonadaceae</taxon>
        <taxon>Pseudoalteromonas</taxon>
    </lineage>
</organism>
<name>A0ABU8EVR8_9GAMM</name>
<gene>
    <name evidence="1" type="ORF">WAE96_15475</name>
</gene>
<evidence type="ECO:0000313" key="1">
    <source>
        <dbReference type="EMBL" id="MEI4551072.1"/>
    </source>
</evidence>
<evidence type="ECO:0000313" key="2">
    <source>
        <dbReference type="Proteomes" id="UP001382455"/>
    </source>
</evidence>
<dbReference type="Pfam" id="PF19669">
    <property type="entry name" value="DUF6172"/>
    <property type="match status" value="1"/>
</dbReference>
<accession>A0ABU8EVR8</accession>
<sequence length="113" mass="13316">MKKTFELTHPKIKLARRVDAVKHEIKKYIKRERNKKLPTGADYWDFDCQFGNTEAEAKPIHLSQINKLIDQTQVENLTSFYVEILAKPAVRQSRIEQDDDFGLDDEFDMDDED</sequence>
<protein>
    <submittedName>
        <fullName evidence="1">DUF6172 family protein</fullName>
    </submittedName>
</protein>
<keyword evidence="2" id="KW-1185">Reference proteome</keyword>
<reference evidence="1 2" key="1">
    <citation type="submission" date="2023-12" db="EMBL/GenBank/DDBJ databases">
        <title>Friends and Foes: Symbiotic and Algicidal bacterial influence on Karenia brevis blooms.</title>
        <authorList>
            <person name="Fei C."/>
            <person name="Mohamed A.R."/>
            <person name="Booker A."/>
            <person name="Arshad M."/>
            <person name="Klass S."/>
            <person name="Ahn S."/>
            <person name="Gilbert P.M."/>
            <person name="Heil C.A."/>
            <person name="Martinez J.M."/>
            <person name="Amin S.A."/>
        </authorList>
    </citation>
    <scope>NUCLEOTIDE SEQUENCE [LARGE SCALE GENOMIC DNA]</scope>
    <source>
        <strain evidence="1 2">CE15</strain>
    </source>
</reference>
<dbReference type="EMBL" id="JBAWKS010000002">
    <property type="protein sequence ID" value="MEI4551072.1"/>
    <property type="molecule type" value="Genomic_DNA"/>
</dbReference>
<dbReference type="RefSeq" id="WP_336436113.1">
    <property type="nucleotide sequence ID" value="NZ_JBAWKS010000002.1"/>
</dbReference>
<comment type="caution">
    <text evidence="1">The sequence shown here is derived from an EMBL/GenBank/DDBJ whole genome shotgun (WGS) entry which is preliminary data.</text>
</comment>
<proteinExistence type="predicted"/>
<dbReference type="Proteomes" id="UP001382455">
    <property type="component" value="Unassembled WGS sequence"/>
</dbReference>
<dbReference type="InterPro" id="IPR046170">
    <property type="entry name" value="DUF6172"/>
</dbReference>